<evidence type="ECO:0000313" key="15">
    <source>
        <dbReference type="EMBL" id="ATF26762.1"/>
    </source>
</evidence>
<comment type="catalytic activity">
    <reaction evidence="11">
        <text>a tRNA precursor + 2 CTP + ATP = a tRNA with a 3' CCA end + 3 diphosphate</text>
        <dbReference type="Rhea" id="RHEA:14433"/>
        <dbReference type="Rhea" id="RHEA-COMP:10465"/>
        <dbReference type="Rhea" id="RHEA-COMP:10468"/>
        <dbReference type="ChEBI" id="CHEBI:30616"/>
        <dbReference type="ChEBI" id="CHEBI:33019"/>
        <dbReference type="ChEBI" id="CHEBI:37563"/>
        <dbReference type="ChEBI" id="CHEBI:74896"/>
        <dbReference type="ChEBI" id="CHEBI:83071"/>
        <dbReference type="EC" id="2.7.7.72"/>
    </reaction>
</comment>
<dbReference type="Pfam" id="PF12627">
    <property type="entry name" value="PolyA_pol_RNAbd"/>
    <property type="match status" value="1"/>
</dbReference>
<feature type="binding site" evidence="11">
    <location>
        <position position="112"/>
    </location>
    <ligand>
        <name>ATP</name>
        <dbReference type="ChEBI" id="CHEBI:30616"/>
    </ligand>
</feature>
<evidence type="ECO:0000256" key="2">
    <source>
        <dbReference type="ARBA" id="ARBA00022679"/>
    </source>
</evidence>
<sequence length="392" mass="44277">MLTGKFKEALPLLETLTTAGYEAYFVGGSVRDVILNRPIADVDIATSAYPEEVKKLFSHTIDTGIQHGTVTVMMEKEGYEITTFRTESTYQDYRRPDEVTFVRSLKEDLKRRDFTMNAIAMDQFGILHDPYQGQAAIVAQIIEAVGIADERFSEDALRMMRALRFVSQLGFTLELATKNAIKNNRALLEHIAVERCYVEMTKLLLGSNVQQGLALITDTNIYQHLPGLAEAATSLEKLQTINWPSERQPQLVWTLFCSEVAPLEAKRFLKKWKASNEMMTAVSHALTYYQTVPVWSSLTLYDAGEATITLVEQLKRAHNIATDTTEVLEQYHQLPIQNRHQLAVSGHDLMLWLEKAPGAWIATLIRKIEVAVVEGLLANEASAIREWVENEN</sequence>
<dbReference type="Proteomes" id="UP000243591">
    <property type="component" value="Chromosome"/>
</dbReference>
<comment type="subunit">
    <text evidence="11">Homodimer.</text>
</comment>
<keyword evidence="16" id="KW-1185">Reference proteome</keyword>
<comment type="function">
    <text evidence="11">Catalyzes the addition and repair of the essential 3'-terminal CCA sequence in tRNAs without using a nucleic acid template. Adds these three nucleotides in the order of C, C, and A to the tRNA nucleotide-73, using CTP and ATP as substrates and producing inorganic pyrophosphate. tRNA 3'-terminal CCA addition is required both for tRNA processing and repair. Also involved in tRNA surveillance by mediating tandem CCA addition to generate a CCACCA at the 3' terminus of unstable tRNAs. While stable tRNAs receive only 3'-terminal CCA, unstable tRNAs are marked with CCACCA and rapidly degraded.</text>
</comment>
<feature type="binding site" evidence="11">
    <location>
        <position position="28"/>
    </location>
    <ligand>
        <name>ATP</name>
        <dbReference type="ChEBI" id="CHEBI:30616"/>
    </ligand>
</feature>
<dbReference type="GO" id="GO:0005524">
    <property type="term" value="F:ATP binding"/>
    <property type="evidence" value="ECO:0007669"/>
    <property type="project" value="UniProtKB-UniRule"/>
</dbReference>
<dbReference type="EC" id="2.7.7.72" evidence="11"/>
<dbReference type="SUPFAM" id="SSF81301">
    <property type="entry name" value="Nucleotidyltransferase"/>
    <property type="match status" value="1"/>
</dbReference>
<evidence type="ECO:0000256" key="1">
    <source>
        <dbReference type="ARBA" id="ARBA00001946"/>
    </source>
</evidence>
<dbReference type="AlphaFoldDB" id="A0A1D2KUV8"/>
<feature type="binding site" evidence="11">
    <location>
        <position position="161"/>
    </location>
    <ligand>
        <name>ATP</name>
        <dbReference type="ChEBI" id="CHEBI:30616"/>
    </ligand>
</feature>
<name>A0A1D2KUV8_BROTH</name>
<dbReference type="HAMAP" id="MF_01263">
    <property type="entry name" value="CCA_bact_type3"/>
    <property type="match status" value="1"/>
</dbReference>
<evidence type="ECO:0000256" key="4">
    <source>
        <dbReference type="ARBA" id="ARBA00022695"/>
    </source>
</evidence>
<dbReference type="PANTHER" id="PTHR46173:SF1">
    <property type="entry name" value="CCA TRNA NUCLEOTIDYLTRANSFERASE 1, MITOCHONDRIAL"/>
    <property type="match status" value="1"/>
</dbReference>
<dbReference type="Gene3D" id="1.10.110.30">
    <property type="match status" value="1"/>
</dbReference>
<dbReference type="Gene3D" id="1.20.58.560">
    <property type="match status" value="1"/>
</dbReference>
<keyword evidence="6 11" id="KW-0547">Nucleotide-binding</keyword>
<feature type="binding site" evidence="11">
    <location>
        <position position="41"/>
    </location>
    <ligand>
        <name>Mg(2+)</name>
        <dbReference type="ChEBI" id="CHEBI:18420"/>
    </ligand>
</feature>
<keyword evidence="4 11" id="KW-0548">Nucleotidyltransferase</keyword>
<dbReference type="InterPro" id="IPR032828">
    <property type="entry name" value="PolyA_RNA-bd"/>
</dbReference>
<feature type="binding site" evidence="11">
    <location>
        <position position="164"/>
    </location>
    <ligand>
        <name>ATP</name>
        <dbReference type="ChEBI" id="CHEBI:30616"/>
    </ligand>
</feature>
<dbReference type="GO" id="GO:0000287">
    <property type="term" value="F:magnesium ion binding"/>
    <property type="evidence" value="ECO:0007669"/>
    <property type="project" value="UniProtKB-UniRule"/>
</dbReference>
<dbReference type="Gene3D" id="3.30.460.10">
    <property type="entry name" value="Beta Polymerase, domain 2"/>
    <property type="match status" value="1"/>
</dbReference>
<dbReference type="InterPro" id="IPR050264">
    <property type="entry name" value="Bact_CCA-adding_enz_type3_sf"/>
</dbReference>
<evidence type="ECO:0000256" key="11">
    <source>
        <dbReference type="HAMAP-Rule" id="MF_01263"/>
    </source>
</evidence>
<evidence type="ECO:0000256" key="10">
    <source>
        <dbReference type="ARBA" id="ARBA00022884"/>
    </source>
</evidence>
<dbReference type="Gene3D" id="1.10.246.80">
    <property type="match status" value="1"/>
</dbReference>
<comment type="catalytic activity">
    <reaction evidence="11">
        <text>a tRNA with a 3' CCA end + 2 CTP + ATP = a tRNA with a 3' CCACCA end + 3 diphosphate</text>
        <dbReference type="Rhea" id="RHEA:76235"/>
        <dbReference type="Rhea" id="RHEA-COMP:10468"/>
        <dbReference type="Rhea" id="RHEA-COMP:18655"/>
        <dbReference type="ChEBI" id="CHEBI:30616"/>
        <dbReference type="ChEBI" id="CHEBI:33019"/>
        <dbReference type="ChEBI" id="CHEBI:37563"/>
        <dbReference type="ChEBI" id="CHEBI:83071"/>
        <dbReference type="ChEBI" id="CHEBI:195187"/>
    </reaction>
</comment>
<dbReference type="GO" id="GO:0042245">
    <property type="term" value="P:RNA repair"/>
    <property type="evidence" value="ECO:0007669"/>
    <property type="project" value="UniProtKB-KW"/>
</dbReference>
<dbReference type="KEGG" id="bths:CNY62_10610"/>
<keyword evidence="9 11" id="KW-0460">Magnesium</keyword>
<dbReference type="EMBL" id="CP023483">
    <property type="protein sequence ID" value="ATF26762.1"/>
    <property type="molecule type" value="Genomic_DNA"/>
</dbReference>
<evidence type="ECO:0000256" key="8">
    <source>
        <dbReference type="ARBA" id="ARBA00022840"/>
    </source>
</evidence>
<evidence type="ECO:0000259" key="13">
    <source>
        <dbReference type="Pfam" id="PF12627"/>
    </source>
</evidence>
<evidence type="ECO:0000256" key="7">
    <source>
        <dbReference type="ARBA" id="ARBA00022800"/>
    </source>
</evidence>
<evidence type="ECO:0000259" key="12">
    <source>
        <dbReference type="Pfam" id="PF01743"/>
    </source>
</evidence>
<keyword evidence="7 11" id="KW-0692">RNA repair</keyword>
<evidence type="ECO:0000256" key="5">
    <source>
        <dbReference type="ARBA" id="ARBA00022723"/>
    </source>
</evidence>
<accession>A0A1D2KUV8</accession>
<evidence type="ECO:0000313" key="16">
    <source>
        <dbReference type="Proteomes" id="UP000243591"/>
    </source>
</evidence>
<dbReference type="PANTHER" id="PTHR46173">
    <property type="entry name" value="CCA TRNA NUCLEOTIDYLTRANSFERASE 1, MITOCHONDRIAL"/>
    <property type="match status" value="1"/>
</dbReference>
<dbReference type="GO" id="GO:0001680">
    <property type="term" value="P:tRNA 3'-terminal CCA addition"/>
    <property type="evidence" value="ECO:0007669"/>
    <property type="project" value="UniProtKB-UniRule"/>
</dbReference>
<keyword evidence="5 11" id="KW-0479">Metal-binding</keyword>
<feature type="binding site" evidence="11">
    <location>
        <position position="31"/>
    </location>
    <ligand>
        <name>ATP</name>
        <dbReference type="ChEBI" id="CHEBI:30616"/>
    </ligand>
</feature>
<proteinExistence type="inferred from homology"/>
<dbReference type="CDD" id="cd05398">
    <property type="entry name" value="NT_ClassII-CCAase"/>
    <property type="match status" value="1"/>
</dbReference>
<keyword evidence="2 11" id="KW-0808">Transferase</keyword>
<feature type="binding site" evidence="11">
    <location>
        <position position="28"/>
    </location>
    <ligand>
        <name>CTP</name>
        <dbReference type="ChEBI" id="CHEBI:37563"/>
    </ligand>
</feature>
<keyword evidence="10 11" id="KW-0694">RNA-binding</keyword>
<feature type="binding site" evidence="11">
    <location>
        <position position="43"/>
    </location>
    <ligand>
        <name>Mg(2+)</name>
        <dbReference type="ChEBI" id="CHEBI:18420"/>
    </ligand>
</feature>
<feature type="binding site" evidence="11">
    <location>
        <position position="31"/>
    </location>
    <ligand>
        <name>CTP</name>
        <dbReference type="ChEBI" id="CHEBI:37563"/>
    </ligand>
</feature>
<feature type="binding site" evidence="11">
    <location>
        <position position="158"/>
    </location>
    <ligand>
        <name>CTP</name>
        <dbReference type="ChEBI" id="CHEBI:37563"/>
    </ligand>
</feature>
<comment type="cofactor">
    <cofactor evidence="1 11">
        <name>Mg(2+)</name>
        <dbReference type="ChEBI" id="CHEBI:18420"/>
    </cofactor>
</comment>
<dbReference type="InterPro" id="IPR002646">
    <property type="entry name" value="PolA_pol_head_dom"/>
</dbReference>
<feature type="binding site" evidence="11">
    <location>
        <position position="161"/>
    </location>
    <ligand>
        <name>CTP</name>
        <dbReference type="ChEBI" id="CHEBI:37563"/>
    </ligand>
</feature>
<dbReference type="STRING" id="2756.BFR44_05430"/>
<feature type="domain" description="Poly A polymerase head" evidence="12">
    <location>
        <begin position="23"/>
        <end position="142"/>
    </location>
</feature>
<gene>
    <name evidence="11" type="primary">cca</name>
    <name evidence="15" type="ORF">CNY62_10610</name>
</gene>
<evidence type="ECO:0000256" key="9">
    <source>
        <dbReference type="ARBA" id="ARBA00022842"/>
    </source>
</evidence>
<dbReference type="Pfam" id="PF01743">
    <property type="entry name" value="PolyA_pol"/>
    <property type="match status" value="1"/>
</dbReference>
<feature type="binding site" evidence="11">
    <location>
        <position position="155"/>
    </location>
    <ligand>
        <name>CTP</name>
        <dbReference type="ChEBI" id="CHEBI:37563"/>
    </ligand>
</feature>
<keyword evidence="3 11" id="KW-0819">tRNA processing</keyword>
<dbReference type="GO" id="GO:0004810">
    <property type="term" value="F:CCA tRNA nucleotidyltransferase activity"/>
    <property type="evidence" value="ECO:0007669"/>
    <property type="project" value="UniProtKB-UniRule"/>
</dbReference>
<feature type="binding site" evidence="11">
    <location>
        <position position="112"/>
    </location>
    <ligand>
        <name>CTP</name>
        <dbReference type="ChEBI" id="CHEBI:37563"/>
    </ligand>
</feature>
<feature type="domain" description="tRNA nucleotidyltransferase/poly(A) polymerase RNA and SrmB- binding" evidence="13">
    <location>
        <begin position="170"/>
        <end position="230"/>
    </location>
</feature>
<reference evidence="15 16" key="1">
    <citation type="submission" date="2017-09" db="EMBL/GenBank/DDBJ databases">
        <title>Complete Genome Sequences of Two Strains of the Meat Spoilage Bacterium Brochothrix thermosphacta Isolated from Ground Chicken.</title>
        <authorList>
            <person name="Paoli G.C."/>
            <person name="Wijey C."/>
            <person name="Chen C.-Y."/>
            <person name="Nguyen L."/>
            <person name="Yan X."/>
            <person name="Irwin P.L."/>
        </authorList>
    </citation>
    <scope>NUCLEOTIDE SEQUENCE [LARGE SCALE GENOMIC DNA]</scope>
    <source>
        <strain evidence="15 16">BI</strain>
    </source>
</reference>
<dbReference type="NCBIfam" id="NF009814">
    <property type="entry name" value="PRK13299.1"/>
    <property type="match status" value="1"/>
</dbReference>
<dbReference type="InterPro" id="IPR032810">
    <property type="entry name" value="CCA-adding_enz_C"/>
</dbReference>
<dbReference type="InterPro" id="IPR023068">
    <property type="entry name" value="CCA-adding_enz_firmicutes"/>
</dbReference>
<protein>
    <recommendedName>
        <fullName evidence="11">CCA-adding enzyme</fullName>
        <ecNumber evidence="11">2.7.7.72</ecNumber>
    </recommendedName>
    <alternativeName>
        <fullName evidence="11">CCA tRNA nucleotidyltransferase</fullName>
    </alternativeName>
    <alternativeName>
        <fullName evidence="11">tRNA CCA-pyrophosphorylase</fullName>
    </alternativeName>
    <alternativeName>
        <fullName evidence="11">tRNA adenylyl-/cytidylyl- transferase</fullName>
    </alternativeName>
    <alternativeName>
        <fullName evidence="11">tRNA nucleotidyltransferase</fullName>
    </alternativeName>
    <alternativeName>
        <fullName evidence="11">tRNA-NT</fullName>
    </alternativeName>
</protein>
<dbReference type="GeneID" id="66536468"/>
<evidence type="ECO:0000256" key="6">
    <source>
        <dbReference type="ARBA" id="ARBA00022741"/>
    </source>
</evidence>
<dbReference type="RefSeq" id="WP_069134645.1">
    <property type="nucleotide sequence ID" value="NZ_CBCPIX010000002.1"/>
</dbReference>
<comment type="miscellaneous">
    <text evidence="11">A single active site specifically recognizes both ATP and CTP and is responsible for their addition.</text>
</comment>
<dbReference type="GO" id="GO:0160016">
    <property type="term" value="F:CCACCA tRNA nucleotidyltransferase activity"/>
    <property type="evidence" value="ECO:0007669"/>
    <property type="project" value="RHEA"/>
</dbReference>
<keyword evidence="8 11" id="KW-0067">ATP-binding</keyword>
<dbReference type="OrthoDB" id="9805698at2"/>
<dbReference type="SUPFAM" id="SSF81891">
    <property type="entry name" value="Poly A polymerase C-terminal region-like"/>
    <property type="match status" value="1"/>
</dbReference>
<evidence type="ECO:0000259" key="14">
    <source>
        <dbReference type="Pfam" id="PF13735"/>
    </source>
</evidence>
<evidence type="ECO:0000256" key="3">
    <source>
        <dbReference type="ARBA" id="ARBA00022694"/>
    </source>
</evidence>
<comment type="similarity">
    <text evidence="11">Belongs to the tRNA nucleotidyltransferase/poly(A) polymerase family. Bacterial CCA-adding enzyme type 3 subfamily.</text>
</comment>
<feature type="domain" description="CCA-adding enzyme C-terminal" evidence="14">
    <location>
        <begin position="251"/>
        <end position="388"/>
    </location>
</feature>
<feature type="binding site" evidence="11">
    <location>
        <position position="164"/>
    </location>
    <ligand>
        <name>CTP</name>
        <dbReference type="ChEBI" id="CHEBI:37563"/>
    </ligand>
</feature>
<dbReference type="InterPro" id="IPR043519">
    <property type="entry name" value="NT_sf"/>
</dbReference>
<feature type="binding site" evidence="11">
    <location>
        <position position="155"/>
    </location>
    <ligand>
        <name>ATP</name>
        <dbReference type="ChEBI" id="CHEBI:30616"/>
    </ligand>
</feature>
<organism evidence="15 16">
    <name type="scientific">Brochothrix thermosphacta</name>
    <name type="common">Microbacterium thermosphactum</name>
    <dbReference type="NCBI Taxonomy" id="2756"/>
    <lineage>
        <taxon>Bacteria</taxon>
        <taxon>Bacillati</taxon>
        <taxon>Bacillota</taxon>
        <taxon>Bacilli</taxon>
        <taxon>Bacillales</taxon>
        <taxon>Listeriaceae</taxon>
        <taxon>Brochothrix</taxon>
    </lineage>
</organism>
<dbReference type="Pfam" id="PF13735">
    <property type="entry name" value="tRNA_NucTran2_2"/>
    <property type="match status" value="1"/>
</dbReference>
<feature type="binding site" evidence="11">
    <location>
        <position position="158"/>
    </location>
    <ligand>
        <name>ATP</name>
        <dbReference type="ChEBI" id="CHEBI:30616"/>
    </ligand>
</feature>
<dbReference type="GO" id="GO:0000049">
    <property type="term" value="F:tRNA binding"/>
    <property type="evidence" value="ECO:0007669"/>
    <property type="project" value="UniProtKB-UniRule"/>
</dbReference>